<feature type="compositionally biased region" description="Polar residues" evidence="6">
    <location>
        <begin position="1095"/>
        <end position="1108"/>
    </location>
</feature>
<dbReference type="PROSITE" id="PS51375">
    <property type="entry name" value="PPR"/>
    <property type="match status" value="5"/>
</dbReference>
<dbReference type="Pfam" id="PF08880">
    <property type="entry name" value="QLQ"/>
    <property type="match status" value="1"/>
</dbReference>
<keyword evidence="10" id="KW-1185">Reference proteome</keyword>
<evidence type="ECO:0000313" key="9">
    <source>
        <dbReference type="EMBL" id="KAG6511371.1"/>
    </source>
</evidence>
<dbReference type="FunFam" id="1.25.40.10:FF:000351">
    <property type="entry name" value="Pentatricopeptide repeat-containing protein"/>
    <property type="match status" value="1"/>
</dbReference>
<feature type="repeat" description="PPR" evidence="4">
    <location>
        <begin position="111"/>
        <end position="148"/>
    </location>
</feature>
<reference evidence="9 10" key="1">
    <citation type="submission" date="2020-08" db="EMBL/GenBank/DDBJ databases">
        <title>Plant Genome Project.</title>
        <authorList>
            <person name="Zhang R.-G."/>
        </authorList>
    </citation>
    <scope>NUCLEOTIDE SEQUENCE [LARGE SCALE GENOMIC DNA]</scope>
    <source>
        <tissue evidence="9">Rhizome</tissue>
    </source>
</reference>
<feature type="repeat" description="PPR" evidence="4">
    <location>
        <begin position="450"/>
        <end position="480"/>
    </location>
</feature>
<dbReference type="FunFam" id="1.25.40.10:FF:000381">
    <property type="entry name" value="Pentatricopeptide repeat-containing protein"/>
    <property type="match status" value="1"/>
</dbReference>
<dbReference type="InterPro" id="IPR014978">
    <property type="entry name" value="Gln-Leu-Gln_QLQ"/>
</dbReference>
<dbReference type="Proteomes" id="UP000734854">
    <property type="component" value="Unassembled WGS sequence"/>
</dbReference>
<dbReference type="GO" id="GO:0009451">
    <property type="term" value="P:RNA modification"/>
    <property type="evidence" value="ECO:0007669"/>
    <property type="project" value="InterPro"/>
</dbReference>
<feature type="domain" description="QLQ" evidence="7">
    <location>
        <begin position="934"/>
        <end position="969"/>
    </location>
</feature>
<dbReference type="GO" id="GO:0005634">
    <property type="term" value="C:nucleus"/>
    <property type="evidence" value="ECO:0007669"/>
    <property type="project" value="UniProtKB-SubCell"/>
</dbReference>
<evidence type="ECO:0000256" key="2">
    <source>
        <dbReference type="ARBA" id="ARBA00022737"/>
    </source>
</evidence>
<dbReference type="Gene3D" id="1.25.40.10">
    <property type="entry name" value="Tetratricopeptide repeat domain"/>
    <property type="match status" value="4"/>
</dbReference>
<dbReference type="Pfam" id="PF14432">
    <property type="entry name" value="DYW_deaminase"/>
    <property type="match status" value="1"/>
</dbReference>
<dbReference type="InterPro" id="IPR032867">
    <property type="entry name" value="DYW_dom"/>
</dbReference>
<evidence type="ECO:0000256" key="4">
    <source>
        <dbReference type="PROSITE-ProRule" id="PRU00708"/>
    </source>
</evidence>
<accession>A0A8J5GWN3</accession>
<evidence type="ECO:0000256" key="3">
    <source>
        <dbReference type="ARBA" id="ARBA00023242"/>
    </source>
</evidence>
<proteinExistence type="predicted"/>
<keyword evidence="3 5" id="KW-0539">Nucleus</keyword>
<dbReference type="GO" id="GO:0003723">
    <property type="term" value="F:RNA binding"/>
    <property type="evidence" value="ECO:0007669"/>
    <property type="project" value="InterPro"/>
</dbReference>
<comment type="subcellular location">
    <subcellularLocation>
        <location evidence="1 5">Nucleus</location>
    </subcellularLocation>
</comment>
<dbReference type="InterPro" id="IPR011990">
    <property type="entry name" value="TPR-like_helical_dom_sf"/>
</dbReference>
<dbReference type="FunFam" id="1.25.40.10:FF:000031">
    <property type="entry name" value="Pentatricopeptide repeat-containing protein mitochondrial"/>
    <property type="match status" value="1"/>
</dbReference>
<dbReference type="Pfam" id="PF01535">
    <property type="entry name" value="PPR"/>
    <property type="match status" value="4"/>
</dbReference>
<dbReference type="GO" id="GO:0008270">
    <property type="term" value="F:zinc ion binding"/>
    <property type="evidence" value="ECO:0007669"/>
    <property type="project" value="InterPro"/>
</dbReference>
<evidence type="ECO:0000259" key="7">
    <source>
        <dbReference type="PROSITE" id="PS51666"/>
    </source>
</evidence>
<comment type="caution">
    <text evidence="9">The sequence shown here is derived from an EMBL/GenBank/DDBJ whole genome shotgun (WGS) entry which is preliminary data.</text>
</comment>
<evidence type="ECO:0000256" key="1">
    <source>
        <dbReference type="ARBA" id="ARBA00004123"/>
    </source>
</evidence>
<evidence type="ECO:0008006" key="11">
    <source>
        <dbReference type="Google" id="ProtNLM"/>
    </source>
</evidence>
<gene>
    <name evidence="9" type="ORF">ZIOFF_029439</name>
</gene>
<dbReference type="Pfam" id="PF20431">
    <property type="entry name" value="E_motif"/>
    <property type="match status" value="1"/>
</dbReference>
<evidence type="ECO:0000313" key="10">
    <source>
        <dbReference type="Proteomes" id="UP000734854"/>
    </source>
</evidence>
<feature type="compositionally biased region" description="Low complexity" evidence="6">
    <location>
        <begin position="1333"/>
        <end position="1344"/>
    </location>
</feature>
<evidence type="ECO:0000259" key="8">
    <source>
        <dbReference type="PROSITE" id="PS51667"/>
    </source>
</evidence>
<dbReference type="InterPro" id="IPR046849">
    <property type="entry name" value="E2_motif"/>
</dbReference>
<dbReference type="InterPro" id="IPR046848">
    <property type="entry name" value="E_motif"/>
</dbReference>
<dbReference type="GO" id="GO:0005524">
    <property type="term" value="F:ATP binding"/>
    <property type="evidence" value="ECO:0007669"/>
    <property type="project" value="InterPro"/>
</dbReference>
<dbReference type="PANTHER" id="PTHR47926:SF505">
    <property type="entry name" value="PENTATRICOPEPTIDE REPEAT (PPR) SUPERFAMILY PROTEIN"/>
    <property type="match status" value="1"/>
</dbReference>
<dbReference type="GO" id="GO:0006355">
    <property type="term" value="P:regulation of DNA-templated transcription"/>
    <property type="evidence" value="ECO:0007669"/>
    <property type="project" value="InterPro"/>
</dbReference>
<organism evidence="9 10">
    <name type="scientific">Zingiber officinale</name>
    <name type="common">Ginger</name>
    <name type="synonym">Amomum zingiber</name>
    <dbReference type="NCBI Taxonomy" id="94328"/>
    <lineage>
        <taxon>Eukaryota</taxon>
        <taxon>Viridiplantae</taxon>
        <taxon>Streptophyta</taxon>
        <taxon>Embryophyta</taxon>
        <taxon>Tracheophyta</taxon>
        <taxon>Spermatophyta</taxon>
        <taxon>Magnoliopsida</taxon>
        <taxon>Liliopsida</taxon>
        <taxon>Zingiberales</taxon>
        <taxon>Zingiberaceae</taxon>
        <taxon>Zingiber</taxon>
    </lineage>
</organism>
<dbReference type="Pfam" id="PF13041">
    <property type="entry name" value="PPR_2"/>
    <property type="match status" value="2"/>
</dbReference>
<dbReference type="InterPro" id="IPR046960">
    <property type="entry name" value="PPR_At4g14850-like_plant"/>
</dbReference>
<dbReference type="PROSITE" id="PS51667">
    <property type="entry name" value="WRC"/>
    <property type="match status" value="1"/>
</dbReference>
<dbReference type="FunFam" id="1.25.40.10:FF:000442">
    <property type="entry name" value="Pentatricopeptide repeat-containing protein At3g49710"/>
    <property type="match status" value="1"/>
</dbReference>
<dbReference type="SMART" id="SM00951">
    <property type="entry name" value="QLQ"/>
    <property type="match status" value="1"/>
</dbReference>
<feature type="domain" description="WRC" evidence="8">
    <location>
        <begin position="1018"/>
        <end position="1062"/>
    </location>
</feature>
<dbReference type="NCBIfam" id="TIGR00756">
    <property type="entry name" value="PPR"/>
    <property type="match status" value="6"/>
</dbReference>
<dbReference type="EMBL" id="JACMSC010000008">
    <property type="protein sequence ID" value="KAG6511371.1"/>
    <property type="molecule type" value="Genomic_DNA"/>
</dbReference>
<protein>
    <recommendedName>
        <fullName evidence="11">Pentatricopeptide repeat-containing protein</fullName>
    </recommendedName>
</protein>
<dbReference type="InterPro" id="IPR014977">
    <property type="entry name" value="WRC_dom"/>
</dbReference>
<feature type="short sequence motif" description="Bipartite nuclear localization signal" evidence="5">
    <location>
        <begin position="1023"/>
        <end position="1033"/>
    </location>
</feature>
<dbReference type="PROSITE" id="PS51666">
    <property type="entry name" value="QLQ"/>
    <property type="match status" value="1"/>
</dbReference>
<feature type="region of interest" description="Disordered" evidence="6">
    <location>
        <begin position="1313"/>
        <end position="1353"/>
    </location>
</feature>
<keyword evidence="2" id="KW-0677">Repeat</keyword>
<dbReference type="InterPro" id="IPR002885">
    <property type="entry name" value="PPR_rpt"/>
</dbReference>
<feature type="short sequence motif" description="Bipartite nuclear localization signal" evidence="5">
    <location>
        <begin position="1051"/>
        <end position="1058"/>
    </location>
</feature>
<feature type="compositionally biased region" description="Polar residues" evidence="6">
    <location>
        <begin position="1313"/>
        <end position="1327"/>
    </location>
</feature>
<sequence length="1353" mass="147979">MNRLLAQLSQLRAADLRFRDLLKLCVARRDLVAGRALHALFLKSHVPPSNYLANHFILLYSHCGHLPLAQQSFDEIPQPNVFSHNALLAAYARLCHPDAVRRLFLRIPSPDLVSYNTLLSAYAAANGGAYAGDAIRLFSRMRYLGSDADGFTLSSVISSVVGAVEQFHSFAIASGLGSYISVNNALISSYSKGGFLFEAERVFNEIFCERDAVSWNCMIVAFGQHRQGLKALNLFQAMVRKGFEVDMFTLASVLTAFTAVKDSAGGAQFHAQMIKSGFAINSHVGSGLIDLYSKVGWIVDARKVFEEVHNPDLVVWNTMISGYSLNDEFSEEGLECFRCMQRAGFKPDDCSFVCAISACSNLSSPSQGKQMHGLTIKTELPCNQISVNNALVSMYAKCGNLKDASMLFERMHQRNTVSFNTMIAAYAQHGLGLEALELFKVMLDSDNEPTSITFISVLSACAHTRRVDEGWEYFDSMRQKYNIEPGEEHYSCMIDLLARTGKFEDAKKLIESMPFDPGLIGWATLLSACRTHGNLEVGAMAAQKLLQLDSSNAAAYVMLSNIYASTGRWDEFAKVRKLMRGRGVRKKPGCSWIELGKQIHVFVADDVSHPRIKEIYLFLEEISKKMEQAGYVPDMSLVPRRDNIAERDTRLGYHSEKLAVAFGLISTGEGVPLLVVKNLRICGDCHNTIKVVSAMTGREITVRDAHRFHCFSAGIIATLIQSSKEIAVSRFGTCFSGECMAFALSREIEILDLLNFATKGHQDSFSMSKSSSLRPAIGCKQRMNAPLAAFLPSLSLASHEPCMELGGAVSMVDGLAVASGTGSSEGGSLLSRSLTTSSGTTEPCCKPKGLLGCAFQRASEAMVPPFDSLFSDGEQMLSFSATSNQDSFALNCDGALPSYYCSPPSPKPYIWNPGLYSGCHDVSSNGVLAEVKGPFTPSQWLELEQQALVYRYIAAKVPIPHNLLNPIKRSLGISGLPHFSVGSSGSNALVKYMINLTYSCVLVVGWGSFYLGYSGNSDPEPGRCRRTDGKKWRCSRDAVADQKYCERHINRGRHRSRKHVEGQSSHAAKVMPIVPPSRSTSTVSCGESSSGLRVPQSQTTTNLATSEPSPVPFKTKSLSKEDVKDDGNEAMNLSISASMSSKAMTSMPVSSKQSGEFQLVSAGAHFNQESSSSLDINHLPSSKLDVLQPQSNPLHHFIDNWPQTRPHHSTVAWPEIEDMQSERTQLSMSISMASTEFSSSTTPNHNNNTLSPLKLSREYDFARLDSQLCRMSEANQRQASWIPISWGASMGGPLGEALKSKTCSLSSMNNLTSSWDSSPRLESSPTGILQKPSFGSLTSSTGSSPRTENKRTN</sequence>
<feature type="compositionally biased region" description="Low complexity" evidence="6">
    <location>
        <begin position="1077"/>
        <end position="1091"/>
    </location>
</feature>
<feature type="repeat" description="PPR" evidence="4">
    <location>
        <begin position="211"/>
        <end position="245"/>
    </location>
</feature>
<dbReference type="Pfam" id="PF20430">
    <property type="entry name" value="Eplus_motif"/>
    <property type="match status" value="1"/>
</dbReference>
<dbReference type="PANTHER" id="PTHR47926">
    <property type="entry name" value="PENTATRICOPEPTIDE REPEAT-CONTAINING PROTEIN"/>
    <property type="match status" value="1"/>
</dbReference>
<feature type="repeat" description="PPR" evidence="4">
    <location>
        <begin position="415"/>
        <end position="449"/>
    </location>
</feature>
<feature type="repeat" description="PPR" evidence="4">
    <location>
        <begin position="312"/>
        <end position="347"/>
    </location>
</feature>
<dbReference type="SUPFAM" id="SSF48452">
    <property type="entry name" value="TPR-like"/>
    <property type="match status" value="1"/>
</dbReference>
<dbReference type="Pfam" id="PF08879">
    <property type="entry name" value="WRC"/>
    <property type="match status" value="1"/>
</dbReference>
<dbReference type="FunFam" id="1.25.40.10:FF:000366">
    <property type="entry name" value="Pentatricopeptide (PPR) repeat-containing protein"/>
    <property type="match status" value="1"/>
</dbReference>
<evidence type="ECO:0000256" key="6">
    <source>
        <dbReference type="SAM" id="MobiDB-lite"/>
    </source>
</evidence>
<name>A0A8J5GWN3_ZINOF</name>
<feature type="region of interest" description="Disordered" evidence="6">
    <location>
        <begin position="1074"/>
        <end position="1123"/>
    </location>
</feature>
<evidence type="ECO:0000256" key="5">
    <source>
        <dbReference type="PROSITE-ProRule" id="PRU01002"/>
    </source>
</evidence>